<evidence type="ECO:0000256" key="2">
    <source>
        <dbReference type="ARBA" id="ARBA00004496"/>
    </source>
</evidence>
<dbReference type="GO" id="GO:0018025">
    <property type="term" value="F:calmodulin-lysine N-methyltransferase activity"/>
    <property type="evidence" value="ECO:0007669"/>
    <property type="project" value="InterPro"/>
</dbReference>
<dbReference type="GO" id="GO:0005737">
    <property type="term" value="C:cytoplasm"/>
    <property type="evidence" value="ECO:0007669"/>
    <property type="project" value="UniProtKB-SubCell"/>
</dbReference>
<dbReference type="InterPro" id="IPR025800">
    <property type="entry name" value="CaM-Lys-N-MeTrfase"/>
</dbReference>
<keyword evidence="4 8" id="KW-0489">Methyltransferase</keyword>
<evidence type="ECO:0000256" key="7">
    <source>
        <dbReference type="SAM" id="MobiDB-lite"/>
    </source>
</evidence>
<dbReference type="AlphaFoldDB" id="A0A091CIX6"/>
<sequence length="155" mass="16630">MRFVNANIQYNQETCCLGKAMVFAPHRGTTLNQFCNLAEKAGFSIQRHENYDEHISNFHSKCFISQQPPKGGPGLPAGNQVEENAKQPPASKEPVPRALGDRPYLSFSASISHLSFPPSPSSPQRTSPLAPGGGDNGLPPEAPLDLLGTAGNVYT</sequence>
<evidence type="ECO:0000313" key="8">
    <source>
        <dbReference type="EMBL" id="KFO18434.1"/>
    </source>
</evidence>
<accession>A0A091CIX6</accession>
<proteinExistence type="predicted"/>
<dbReference type="GO" id="GO:0032259">
    <property type="term" value="P:methylation"/>
    <property type="evidence" value="ECO:0007669"/>
    <property type="project" value="UniProtKB-KW"/>
</dbReference>
<comment type="subcellular location">
    <subcellularLocation>
        <location evidence="2">Cytoplasm</location>
    </subcellularLocation>
    <subcellularLocation>
        <location evidence="1">Nucleus</location>
    </subcellularLocation>
</comment>
<feature type="region of interest" description="Disordered" evidence="7">
    <location>
        <begin position="63"/>
        <end position="101"/>
    </location>
</feature>
<evidence type="ECO:0000313" key="9">
    <source>
        <dbReference type="Proteomes" id="UP000028990"/>
    </source>
</evidence>
<keyword evidence="6" id="KW-0539">Nucleus</keyword>
<dbReference type="InterPro" id="IPR029063">
    <property type="entry name" value="SAM-dependent_MTases_sf"/>
</dbReference>
<dbReference type="STRING" id="885580.ENSFDAP00000014192"/>
<name>A0A091CIX6_FUKDA</name>
<dbReference type="Proteomes" id="UP000028990">
    <property type="component" value="Unassembled WGS sequence"/>
</dbReference>
<dbReference type="PANTHER" id="PTHR13539">
    <property type="entry name" value="CALMODULIN-LYSINE N-METHYLTRANSFERASE"/>
    <property type="match status" value="1"/>
</dbReference>
<evidence type="ECO:0000256" key="4">
    <source>
        <dbReference type="ARBA" id="ARBA00022603"/>
    </source>
</evidence>
<dbReference type="PANTHER" id="PTHR13539:SF3">
    <property type="entry name" value="CALMODULIN-LYSINE N-METHYLTRANSFERASE"/>
    <property type="match status" value="1"/>
</dbReference>
<evidence type="ECO:0000256" key="1">
    <source>
        <dbReference type="ARBA" id="ARBA00004123"/>
    </source>
</evidence>
<feature type="region of interest" description="Disordered" evidence="7">
    <location>
        <begin position="114"/>
        <end position="155"/>
    </location>
</feature>
<evidence type="ECO:0000256" key="3">
    <source>
        <dbReference type="ARBA" id="ARBA00022490"/>
    </source>
</evidence>
<dbReference type="eggNOG" id="KOG3201">
    <property type="taxonomic scope" value="Eukaryota"/>
</dbReference>
<dbReference type="Gene3D" id="3.40.50.150">
    <property type="entry name" value="Vaccinia Virus protein VP39"/>
    <property type="match status" value="1"/>
</dbReference>
<organism evidence="8 9">
    <name type="scientific">Fukomys damarensis</name>
    <name type="common">Damaraland mole rat</name>
    <name type="synonym">Cryptomys damarensis</name>
    <dbReference type="NCBI Taxonomy" id="885580"/>
    <lineage>
        <taxon>Eukaryota</taxon>
        <taxon>Metazoa</taxon>
        <taxon>Chordata</taxon>
        <taxon>Craniata</taxon>
        <taxon>Vertebrata</taxon>
        <taxon>Euteleostomi</taxon>
        <taxon>Mammalia</taxon>
        <taxon>Eutheria</taxon>
        <taxon>Euarchontoglires</taxon>
        <taxon>Glires</taxon>
        <taxon>Rodentia</taxon>
        <taxon>Hystricomorpha</taxon>
        <taxon>Bathyergidae</taxon>
        <taxon>Fukomys</taxon>
    </lineage>
</organism>
<protein>
    <submittedName>
        <fullName evidence="8">Calmodulin-lysine N-methyltransferase</fullName>
    </submittedName>
</protein>
<keyword evidence="3" id="KW-0963">Cytoplasm</keyword>
<feature type="compositionally biased region" description="Low complexity" evidence="7">
    <location>
        <begin position="114"/>
        <end position="128"/>
    </location>
</feature>
<keyword evidence="5 8" id="KW-0808">Transferase</keyword>
<keyword evidence="9" id="KW-1185">Reference proteome</keyword>
<evidence type="ECO:0000256" key="5">
    <source>
        <dbReference type="ARBA" id="ARBA00022679"/>
    </source>
</evidence>
<gene>
    <name evidence="8" type="ORF">H920_20114</name>
</gene>
<dbReference type="EMBL" id="KN125406">
    <property type="protein sequence ID" value="KFO18434.1"/>
    <property type="molecule type" value="Genomic_DNA"/>
</dbReference>
<dbReference type="GO" id="GO:0005634">
    <property type="term" value="C:nucleus"/>
    <property type="evidence" value="ECO:0007669"/>
    <property type="project" value="UniProtKB-SubCell"/>
</dbReference>
<reference evidence="8 9" key="1">
    <citation type="submission" date="2013-11" db="EMBL/GenBank/DDBJ databases">
        <title>The Damaraland mole rat (Fukomys damarensis) genome and evolution of African mole rats.</title>
        <authorList>
            <person name="Gladyshev V.N."/>
            <person name="Fang X."/>
        </authorList>
    </citation>
    <scope>NUCLEOTIDE SEQUENCE [LARGE SCALE GENOMIC DNA]</scope>
    <source>
        <tissue evidence="8">Liver</tissue>
    </source>
</reference>
<evidence type="ECO:0000256" key="6">
    <source>
        <dbReference type="ARBA" id="ARBA00023242"/>
    </source>
</evidence>